<dbReference type="EMBL" id="CP008953">
    <property type="protein sequence ID" value="AIG74702.1"/>
    <property type="molecule type" value="Genomic_DNA"/>
</dbReference>
<evidence type="ECO:0000313" key="2">
    <source>
        <dbReference type="Proteomes" id="UP000028492"/>
    </source>
</evidence>
<reference evidence="1 2" key="1">
    <citation type="journal article" date="2014" name="J. Biotechnol.">
        <title>Complete genome sequence of the actinobacterium Amycolatopsis japonica MG417-CF17(T) (=DSM 44213T) producing (S,S)-N,N'-ethylenediaminedisuccinic acid.</title>
        <authorList>
            <person name="Stegmann E."/>
            <person name="Albersmeier A."/>
            <person name="Spohn M."/>
            <person name="Gert H."/>
            <person name="Weber T."/>
            <person name="Wohlleben W."/>
            <person name="Kalinowski J."/>
            <person name="Ruckert C."/>
        </authorList>
    </citation>
    <scope>NUCLEOTIDE SEQUENCE [LARGE SCALE GENOMIC DNA]</scope>
    <source>
        <strain evidence="2">MG417-CF17 (DSM 44213)</strain>
    </source>
</reference>
<proteinExistence type="predicted"/>
<sequence>MSPMPHWAHSSVEDRWVNKDDSLKGAFTDLPGLRPPESEWRYLRTLVTDV</sequence>
<gene>
    <name evidence="1" type="ORF">AJAP_09015</name>
</gene>
<dbReference type="STRING" id="208439.AJAP_09015"/>
<organism evidence="1 2">
    <name type="scientific">Amycolatopsis japonica</name>
    <dbReference type="NCBI Taxonomy" id="208439"/>
    <lineage>
        <taxon>Bacteria</taxon>
        <taxon>Bacillati</taxon>
        <taxon>Actinomycetota</taxon>
        <taxon>Actinomycetes</taxon>
        <taxon>Pseudonocardiales</taxon>
        <taxon>Pseudonocardiaceae</taxon>
        <taxon>Amycolatopsis</taxon>
        <taxon>Amycolatopsis japonica group</taxon>
    </lineage>
</organism>
<evidence type="ECO:0000313" key="1">
    <source>
        <dbReference type="EMBL" id="AIG74702.1"/>
    </source>
</evidence>
<dbReference type="HOGENOM" id="CLU_3113863_0_0_11"/>
<dbReference type="Proteomes" id="UP000028492">
    <property type="component" value="Chromosome"/>
</dbReference>
<dbReference type="AlphaFoldDB" id="A0A075UKL8"/>
<protein>
    <submittedName>
        <fullName evidence="1">Uncharacterized protein</fullName>
    </submittedName>
</protein>
<dbReference type="KEGG" id="aja:AJAP_09015"/>
<name>A0A075UKL8_9PSEU</name>
<accession>A0A075UKL8</accession>
<keyword evidence="2" id="KW-1185">Reference proteome</keyword>